<keyword evidence="2 5" id="KW-0548">Nucleotidyltransferase</keyword>
<proteinExistence type="predicted"/>
<name>A0ABZ3FRG2_9ACTN</name>
<evidence type="ECO:0000256" key="1">
    <source>
        <dbReference type="ARBA" id="ARBA00022679"/>
    </source>
</evidence>
<dbReference type="PANTHER" id="PTHR40392">
    <property type="entry name" value="2-PHOSPHO-L-LACTATE GUANYLYLTRANSFERASE"/>
    <property type="match status" value="1"/>
</dbReference>
<dbReference type="InterPro" id="IPR029044">
    <property type="entry name" value="Nucleotide-diphossugar_trans"/>
</dbReference>
<dbReference type="Gene3D" id="3.90.550.10">
    <property type="entry name" value="Spore Coat Polysaccharide Biosynthesis Protein SpsA, Chain A"/>
    <property type="match status" value="1"/>
</dbReference>
<dbReference type="PANTHER" id="PTHR40392:SF1">
    <property type="entry name" value="2-PHOSPHO-L-LACTATE GUANYLYLTRANSFERASE"/>
    <property type="match status" value="1"/>
</dbReference>
<dbReference type="RefSeq" id="WP_425309432.1">
    <property type="nucleotide sequence ID" value="NZ_CP154795.1"/>
</dbReference>
<sequence length="276" mass="28261">MAHLHDPGHLPAGHAAAVVAVKDLSRAKTRLTSLSPALRGRLAALMAVTVVRALTEALDRVVVVTTAPGIGPLLHDHGLPTEIIADPRAGLNAAFAEGAARLRADGADLVVACMADLPALTTDSVRRTLASCADRGRWFVPDAAGTGTTLLAARGLELDPRFGPGSAQHHAVSGATELDAPDGLRVDVDAPADLAAAAAVGLLPPVAALVDEGRIGRWDTGIVVGPEADGWAVLTSGGSRVRAEADALGADVVRLAAGQRVHLVRSPEGPIRHLWI</sequence>
<keyword evidence="3" id="KW-0547">Nucleotide-binding</keyword>
<accession>A0ABZ3FRG2</accession>
<dbReference type="GO" id="GO:0043814">
    <property type="term" value="F:phospholactate guanylyltransferase activity"/>
    <property type="evidence" value="ECO:0007669"/>
    <property type="project" value="UniProtKB-EC"/>
</dbReference>
<dbReference type="Pfam" id="PF01983">
    <property type="entry name" value="CofC"/>
    <property type="match status" value="1"/>
</dbReference>
<evidence type="ECO:0000256" key="4">
    <source>
        <dbReference type="ARBA" id="ARBA00023134"/>
    </source>
</evidence>
<dbReference type="NCBIfam" id="TIGR03552">
    <property type="entry name" value="F420_cofC"/>
    <property type="match status" value="1"/>
</dbReference>
<evidence type="ECO:0000313" key="6">
    <source>
        <dbReference type="Proteomes" id="UP001442841"/>
    </source>
</evidence>
<reference evidence="5 6" key="1">
    <citation type="submission" date="2024-04" db="EMBL/GenBank/DDBJ databases">
        <title>Isolation of an actinomycete strain from pig manure.</title>
        <authorList>
            <person name="Gong T."/>
            <person name="Yu Z."/>
            <person name="An M."/>
            <person name="Wei C."/>
            <person name="Yang W."/>
            <person name="Liu L."/>
        </authorList>
    </citation>
    <scope>NUCLEOTIDE SEQUENCE [LARGE SCALE GENOMIC DNA]</scope>
    <source>
        <strain evidence="5 6">ZF39</strain>
    </source>
</reference>
<organism evidence="5 6">
    <name type="scientific">Ammonicoccus fulvus</name>
    <dbReference type="NCBI Taxonomy" id="3138240"/>
    <lineage>
        <taxon>Bacteria</taxon>
        <taxon>Bacillati</taxon>
        <taxon>Actinomycetota</taxon>
        <taxon>Actinomycetes</taxon>
        <taxon>Propionibacteriales</taxon>
        <taxon>Propionibacteriaceae</taxon>
        <taxon>Ammonicoccus</taxon>
    </lineage>
</organism>
<dbReference type="SUPFAM" id="SSF53448">
    <property type="entry name" value="Nucleotide-diphospho-sugar transferases"/>
    <property type="match status" value="1"/>
</dbReference>
<dbReference type="EC" id="2.7.7.68" evidence="5"/>
<protein>
    <submittedName>
        <fullName evidence="5">2-phospho-L-lactate guanylyltransferase</fullName>
        <ecNumber evidence="5">2.7.7.68</ecNumber>
    </submittedName>
</protein>
<keyword evidence="1 5" id="KW-0808">Transferase</keyword>
<keyword evidence="6" id="KW-1185">Reference proteome</keyword>
<dbReference type="EMBL" id="CP154795">
    <property type="protein sequence ID" value="XAN07977.1"/>
    <property type="molecule type" value="Genomic_DNA"/>
</dbReference>
<evidence type="ECO:0000256" key="2">
    <source>
        <dbReference type="ARBA" id="ARBA00022695"/>
    </source>
</evidence>
<keyword evidence="4" id="KW-0342">GTP-binding</keyword>
<evidence type="ECO:0000256" key="3">
    <source>
        <dbReference type="ARBA" id="ARBA00022741"/>
    </source>
</evidence>
<gene>
    <name evidence="5" type="primary">cofC</name>
    <name evidence="5" type="ORF">AADG42_11900</name>
</gene>
<dbReference type="Proteomes" id="UP001442841">
    <property type="component" value="Chromosome"/>
</dbReference>
<evidence type="ECO:0000313" key="5">
    <source>
        <dbReference type="EMBL" id="XAN07977.1"/>
    </source>
</evidence>
<dbReference type="InterPro" id="IPR002835">
    <property type="entry name" value="CofC"/>
</dbReference>